<reference evidence="2 3" key="2">
    <citation type="journal article" date="2011" name="ISME J.">
        <title>RNA-seq reveals cooperative metabolic interactions between two termite-gut spirochete species in co-culture.</title>
        <authorList>
            <person name="Rosenthal A.Z."/>
            <person name="Matson E.G."/>
            <person name="Eldar A."/>
            <person name="Leadbetter J.R."/>
        </authorList>
    </citation>
    <scope>NUCLEOTIDE SEQUENCE [LARGE SCALE GENOMIC DNA]</scope>
    <source>
        <strain evidence="3">ATCC BAA-888 / DSM 13862 / ZAS-9</strain>
    </source>
</reference>
<keyword evidence="3" id="KW-1185">Reference proteome</keyword>
<proteinExistence type="predicted"/>
<dbReference type="eggNOG" id="COG0346">
    <property type="taxonomic scope" value="Bacteria"/>
</dbReference>
<reference evidence="3" key="1">
    <citation type="submission" date="2009-12" db="EMBL/GenBank/DDBJ databases">
        <title>Complete sequence of Treponema azotonutricium strain ZAS-9.</title>
        <authorList>
            <person name="Tetu S.G."/>
            <person name="Matson E."/>
            <person name="Ren Q."/>
            <person name="Seshadri R."/>
            <person name="Elbourne L."/>
            <person name="Hassan K.A."/>
            <person name="Durkin A."/>
            <person name="Radune D."/>
            <person name="Mohamoud Y."/>
            <person name="Shay R."/>
            <person name="Jin S."/>
            <person name="Zhang X."/>
            <person name="Lucey K."/>
            <person name="Ballor N.R."/>
            <person name="Ottesen E."/>
            <person name="Rosenthal R."/>
            <person name="Allen A."/>
            <person name="Leadbetter J.R."/>
            <person name="Paulsen I.T."/>
        </authorList>
    </citation>
    <scope>NUCLEOTIDE SEQUENCE [LARGE SCALE GENOMIC DNA]</scope>
    <source>
        <strain evidence="3">ATCC BAA-888 / DSM 13862 / ZAS-9</strain>
    </source>
</reference>
<dbReference type="AlphaFoldDB" id="F5Y8I0"/>
<dbReference type="EMBL" id="CP001841">
    <property type="protein sequence ID" value="AEF80314.1"/>
    <property type="molecule type" value="Genomic_DNA"/>
</dbReference>
<sequence>MQFNGIHHIGLLVKDSQKSLDFYTKGLGGTQIFSFPMGDSGKTIYLVDLGGNATVELIPRGTGEEEKEAHWAHVAVNTADAKAAYEKALKAGAISQSEPKEGKLGTMTVINPFVRGPDNEVIEFFQIVK</sequence>
<dbReference type="CDD" id="cd06587">
    <property type="entry name" value="VOC"/>
    <property type="match status" value="1"/>
</dbReference>
<feature type="domain" description="VOC" evidence="1">
    <location>
        <begin position="5"/>
        <end position="127"/>
    </location>
</feature>
<dbReference type="STRING" id="545695.TREAZ_3340"/>
<dbReference type="HOGENOM" id="CLU_046006_2_7_12"/>
<evidence type="ECO:0000313" key="3">
    <source>
        <dbReference type="Proteomes" id="UP000009222"/>
    </source>
</evidence>
<dbReference type="InterPro" id="IPR004360">
    <property type="entry name" value="Glyas_Fos-R_dOase_dom"/>
</dbReference>
<gene>
    <name evidence="2" type="ordered locus">TREAZ_3340</name>
</gene>
<dbReference type="Pfam" id="PF00903">
    <property type="entry name" value="Glyoxalase"/>
    <property type="match status" value="1"/>
</dbReference>
<dbReference type="InterPro" id="IPR037523">
    <property type="entry name" value="VOC_core"/>
</dbReference>
<dbReference type="InterPro" id="IPR029068">
    <property type="entry name" value="Glyas_Bleomycin-R_OHBP_Dase"/>
</dbReference>
<dbReference type="FunCoup" id="F5Y8I0">
    <property type="interactions" value="274"/>
</dbReference>
<dbReference type="RefSeq" id="WP_015712229.1">
    <property type="nucleotide sequence ID" value="NC_015577.1"/>
</dbReference>
<dbReference type="PROSITE" id="PS51819">
    <property type="entry name" value="VOC"/>
    <property type="match status" value="1"/>
</dbReference>
<dbReference type="Gene3D" id="3.10.180.10">
    <property type="entry name" value="2,3-Dihydroxybiphenyl 1,2-Dioxygenase, domain 1"/>
    <property type="match status" value="1"/>
</dbReference>
<dbReference type="SUPFAM" id="SSF54593">
    <property type="entry name" value="Glyoxalase/Bleomycin resistance protein/Dihydroxybiphenyl dioxygenase"/>
    <property type="match status" value="1"/>
</dbReference>
<accession>F5Y8I0</accession>
<dbReference type="InParanoid" id="F5Y8I0"/>
<evidence type="ECO:0000259" key="1">
    <source>
        <dbReference type="PROSITE" id="PS51819"/>
    </source>
</evidence>
<dbReference type="OrthoDB" id="9814858at2"/>
<dbReference type="KEGG" id="taz:TREAZ_3340"/>
<name>F5Y8I0_LEAAZ</name>
<dbReference type="GO" id="GO:0016829">
    <property type="term" value="F:lyase activity"/>
    <property type="evidence" value="ECO:0007669"/>
    <property type="project" value="UniProtKB-KW"/>
</dbReference>
<dbReference type="Proteomes" id="UP000009222">
    <property type="component" value="Chromosome"/>
</dbReference>
<protein>
    <submittedName>
        <fullName evidence="2">Lactoylglutathione lyase</fullName>
    </submittedName>
</protein>
<keyword evidence="2" id="KW-0456">Lyase</keyword>
<organism evidence="2 3">
    <name type="scientific">Leadbettera azotonutricia (strain ATCC BAA-888 / DSM 13862 / ZAS-9)</name>
    <name type="common">Treponema azotonutricium</name>
    <dbReference type="NCBI Taxonomy" id="545695"/>
    <lineage>
        <taxon>Bacteria</taxon>
        <taxon>Pseudomonadati</taxon>
        <taxon>Spirochaetota</taxon>
        <taxon>Spirochaetia</taxon>
        <taxon>Spirochaetales</taxon>
        <taxon>Breznakiellaceae</taxon>
        <taxon>Leadbettera</taxon>
    </lineage>
</organism>
<evidence type="ECO:0000313" key="2">
    <source>
        <dbReference type="EMBL" id="AEF80314.1"/>
    </source>
</evidence>